<comment type="similarity">
    <text evidence="2">Belongs to the CD36 family.</text>
</comment>
<proteinExistence type="inferred from homology"/>
<comment type="subcellular location">
    <subcellularLocation>
        <location evidence="1">Cell membrane</location>
        <topology evidence="1">Multi-pass membrane protein</topology>
    </subcellularLocation>
</comment>
<organism evidence="12 13">
    <name type="scientific">Orchesella cincta</name>
    <name type="common">Springtail</name>
    <name type="synonym">Podura cincta</name>
    <dbReference type="NCBI Taxonomy" id="48709"/>
    <lineage>
        <taxon>Eukaryota</taxon>
        <taxon>Metazoa</taxon>
        <taxon>Ecdysozoa</taxon>
        <taxon>Arthropoda</taxon>
        <taxon>Hexapoda</taxon>
        <taxon>Collembola</taxon>
        <taxon>Entomobryomorpha</taxon>
        <taxon>Entomobryoidea</taxon>
        <taxon>Orchesellidae</taxon>
        <taxon>Orchesellinae</taxon>
        <taxon>Orchesella</taxon>
    </lineage>
</organism>
<dbReference type="GO" id="GO:0005044">
    <property type="term" value="F:scavenger receptor activity"/>
    <property type="evidence" value="ECO:0007669"/>
    <property type="project" value="TreeGrafter"/>
</dbReference>
<protein>
    <submittedName>
        <fullName evidence="12">Scavenger receptor class B member 1</fullName>
    </submittedName>
</protein>
<dbReference type="PRINTS" id="PR01609">
    <property type="entry name" value="CD36FAMILY"/>
</dbReference>
<dbReference type="PANTHER" id="PTHR11923">
    <property type="entry name" value="SCAVENGER RECEPTOR CLASS B TYPE-1 SR-B1"/>
    <property type="match status" value="1"/>
</dbReference>
<dbReference type="Proteomes" id="UP000094527">
    <property type="component" value="Unassembled WGS sequence"/>
</dbReference>
<dbReference type="InterPro" id="IPR002159">
    <property type="entry name" value="CD36_fam"/>
</dbReference>
<dbReference type="Pfam" id="PF01130">
    <property type="entry name" value="CD36"/>
    <property type="match status" value="1"/>
</dbReference>
<keyword evidence="3" id="KW-1003">Cell membrane</keyword>
<keyword evidence="5 11" id="KW-1133">Transmembrane helix</keyword>
<dbReference type="OrthoDB" id="195015at2759"/>
<dbReference type="OMA" id="YRENISY"/>
<reference evidence="12 13" key="1">
    <citation type="journal article" date="2016" name="Genome Biol. Evol.">
        <title>Gene Family Evolution Reflects Adaptation to Soil Environmental Stressors in the Genome of the Collembolan Orchesella cincta.</title>
        <authorList>
            <person name="Faddeeva-Vakhrusheva A."/>
            <person name="Derks M.F."/>
            <person name="Anvar S.Y."/>
            <person name="Agamennone V."/>
            <person name="Suring W."/>
            <person name="Smit S."/>
            <person name="van Straalen N.M."/>
            <person name="Roelofs D."/>
        </authorList>
    </citation>
    <scope>NUCLEOTIDE SEQUENCE [LARGE SCALE GENOMIC DNA]</scope>
    <source>
        <tissue evidence="12">Mixed pool</tissue>
    </source>
</reference>
<keyword evidence="8 12" id="KW-0675">Receptor</keyword>
<evidence type="ECO:0000256" key="6">
    <source>
        <dbReference type="ARBA" id="ARBA00023136"/>
    </source>
</evidence>
<keyword evidence="13" id="KW-1185">Reference proteome</keyword>
<keyword evidence="4 11" id="KW-0812">Transmembrane</keyword>
<dbReference type="GO" id="GO:0005886">
    <property type="term" value="C:plasma membrane"/>
    <property type="evidence" value="ECO:0007669"/>
    <property type="project" value="UniProtKB-SubCell"/>
</dbReference>
<keyword evidence="6 11" id="KW-0472">Membrane</keyword>
<evidence type="ECO:0000256" key="9">
    <source>
        <dbReference type="ARBA" id="ARBA00023180"/>
    </source>
</evidence>
<keyword evidence="7 10" id="KW-1015">Disulfide bond</keyword>
<evidence type="ECO:0000313" key="13">
    <source>
        <dbReference type="Proteomes" id="UP000094527"/>
    </source>
</evidence>
<sequence>MQKLAIGVTVTGLVVILVAAIIGWIVVPNIIDDKIIEEVRLINGSETWDKWADIPFPVYLSFNIFHVTNPDEVEAGEKPIFEERGPYAYKQKRIKVNMAQRDIENPLNTLQYREEKTYFFDPDKSCDDCTESDLVNVVNVAFVSVVHGVRARLAALGPFVANSVLGTEKFIKRDVVVGELLFKGFDVRLYTESFIGGLLPEEFSGSRFGLYKGENQTASEEYNIYTGVENSGQFGIIKEWDGREYLNFWKPNTPCDKIKGTDGSIFGPFFNKERQIDVFSTDLCRSLTLAYGEDTEYLGVPGYRFTVPKWVLEDPRTNRDNMCYCLTEKEEDCPRAGAMSLEGCRGGAPIMMSTPYFLDGDAGYLADSGLPDPDREKHQTFLDIEPNSGVLLRAHKRIQVNVLVDNKVPGVNAYKNIQREFVFPLLWADEGAEMDEESGDDLKGKLITPLKIVNIAKWAILGVGIAVVIAGAVLYFLRRKRSLESTA</sequence>
<comment type="caution">
    <text evidence="12">The sequence shown here is derived from an EMBL/GenBank/DDBJ whole genome shotgun (WGS) entry which is preliminary data.</text>
</comment>
<feature type="disulfide bond" evidence="10">
    <location>
        <begin position="284"/>
        <end position="344"/>
    </location>
</feature>
<evidence type="ECO:0000256" key="2">
    <source>
        <dbReference type="ARBA" id="ARBA00010532"/>
    </source>
</evidence>
<evidence type="ECO:0000256" key="1">
    <source>
        <dbReference type="ARBA" id="ARBA00004651"/>
    </source>
</evidence>
<name>A0A1D2MDK7_ORCCI</name>
<evidence type="ECO:0000256" key="10">
    <source>
        <dbReference type="PIRSR" id="PIRSR605428-52"/>
    </source>
</evidence>
<gene>
    <name evidence="12" type="ORF">Ocin01_15613</name>
</gene>
<feature type="disulfide bond" evidence="10">
    <location>
        <begin position="255"/>
        <end position="323"/>
    </location>
</feature>
<dbReference type="GO" id="GO:0005737">
    <property type="term" value="C:cytoplasm"/>
    <property type="evidence" value="ECO:0007669"/>
    <property type="project" value="TreeGrafter"/>
</dbReference>
<keyword evidence="9" id="KW-0325">Glycoprotein</keyword>
<dbReference type="InterPro" id="IPR005428">
    <property type="entry name" value="CD36/SCARB1/SNMP1"/>
</dbReference>
<evidence type="ECO:0000256" key="4">
    <source>
        <dbReference type="ARBA" id="ARBA00022692"/>
    </source>
</evidence>
<accession>A0A1D2MDK7</accession>
<dbReference type="EMBL" id="LJIJ01001683">
    <property type="protein sequence ID" value="ODM91070.1"/>
    <property type="molecule type" value="Genomic_DNA"/>
</dbReference>
<evidence type="ECO:0000256" key="11">
    <source>
        <dbReference type="SAM" id="Phobius"/>
    </source>
</evidence>
<evidence type="ECO:0000256" key="5">
    <source>
        <dbReference type="ARBA" id="ARBA00022989"/>
    </source>
</evidence>
<evidence type="ECO:0000313" key="12">
    <source>
        <dbReference type="EMBL" id="ODM91070.1"/>
    </source>
</evidence>
<dbReference type="PANTHER" id="PTHR11923:SF51">
    <property type="entry name" value="LYSOSOME MEMBRANE PROTEIN 2"/>
    <property type="match status" value="1"/>
</dbReference>
<feature type="transmembrane region" description="Helical" evidence="11">
    <location>
        <begin position="7"/>
        <end position="27"/>
    </location>
</feature>
<evidence type="ECO:0000256" key="7">
    <source>
        <dbReference type="ARBA" id="ARBA00023157"/>
    </source>
</evidence>
<dbReference type="PRINTS" id="PR01610">
    <property type="entry name" value="CD36ANTIGEN"/>
</dbReference>
<evidence type="ECO:0000256" key="8">
    <source>
        <dbReference type="ARBA" id="ARBA00023170"/>
    </source>
</evidence>
<evidence type="ECO:0000256" key="3">
    <source>
        <dbReference type="ARBA" id="ARBA00022475"/>
    </source>
</evidence>
<dbReference type="STRING" id="48709.A0A1D2MDK7"/>
<feature type="disulfide bond" evidence="10">
    <location>
        <begin position="325"/>
        <end position="333"/>
    </location>
</feature>
<feature type="transmembrane region" description="Helical" evidence="11">
    <location>
        <begin position="458"/>
        <end position="477"/>
    </location>
</feature>
<dbReference type="AlphaFoldDB" id="A0A1D2MDK7"/>